<dbReference type="Gene3D" id="3.90.1570.10">
    <property type="entry name" value="tt1808, chain A"/>
    <property type="match status" value="1"/>
</dbReference>
<keyword evidence="2" id="KW-0540">Nuclease</keyword>
<sequence>MVKPLNLPSIKPFTDSELVSFCFANPDLNVERDEQGQLFIQMAASTALMSANRSELMGEIGIWNRINKKGKVLSSGCGYFLPDTSMLTADIAWISFDRWNTITDKRSFLALAPDFIIELMAGTDNLDVLKAKMVKWIENGVKLAWLVCMEEKTTYVYQNGNLKCKVSFEEYLSGGTVLPGLDVRLSDFFEIDFNVSDNE</sequence>
<feature type="domain" description="Putative restriction endonuclease" evidence="1">
    <location>
        <begin position="18"/>
        <end position="182"/>
    </location>
</feature>
<dbReference type="PANTHER" id="PTHR34107:SF1">
    <property type="entry name" value="SLL0198 PROTEIN"/>
    <property type="match status" value="1"/>
</dbReference>
<evidence type="ECO:0000313" key="3">
    <source>
        <dbReference type="Proteomes" id="UP000294850"/>
    </source>
</evidence>
<gene>
    <name evidence="2" type="ORF">E0F88_32200</name>
</gene>
<protein>
    <submittedName>
        <fullName evidence="2">Uma2 family endonuclease</fullName>
    </submittedName>
</protein>
<dbReference type="InterPro" id="IPR008538">
    <property type="entry name" value="Uma2"/>
</dbReference>
<dbReference type="Proteomes" id="UP000294850">
    <property type="component" value="Unassembled WGS sequence"/>
</dbReference>
<reference evidence="2 3" key="1">
    <citation type="submission" date="2019-03" db="EMBL/GenBank/DDBJ databases">
        <title>Dyadobacter AR-3-6 sp. nov., isolated from arctic soil.</title>
        <authorList>
            <person name="Chaudhary D.K."/>
        </authorList>
    </citation>
    <scope>NUCLEOTIDE SEQUENCE [LARGE SCALE GENOMIC DNA]</scope>
    <source>
        <strain evidence="2 3">AR-3-6</strain>
    </source>
</reference>
<name>A0A4R5DB27_9BACT</name>
<dbReference type="Pfam" id="PF05685">
    <property type="entry name" value="Uma2"/>
    <property type="match status" value="1"/>
</dbReference>
<organism evidence="2 3">
    <name type="scientific">Dyadobacter psychrotolerans</name>
    <dbReference type="NCBI Taxonomy" id="2541721"/>
    <lineage>
        <taxon>Bacteria</taxon>
        <taxon>Pseudomonadati</taxon>
        <taxon>Bacteroidota</taxon>
        <taxon>Cytophagia</taxon>
        <taxon>Cytophagales</taxon>
        <taxon>Spirosomataceae</taxon>
        <taxon>Dyadobacter</taxon>
    </lineage>
</organism>
<dbReference type="GO" id="GO:0004519">
    <property type="term" value="F:endonuclease activity"/>
    <property type="evidence" value="ECO:0007669"/>
    <property type="project" value="UniProtKB-KW"/>
</dbReference>
<keyword evidence="2" id="KW-0378">Hydrolase</keyword>
<dbReference type="EMBL" id="SMFL01000024">
    <property type="protein sequence ID" value="TDE08694.1"/>
    <property type="molecule type" value="Genomic_DNA"/>
</dbReference>
<evidence type="ECO:0000259" key="1">
    <source>
        <dbReference type="Pfam" id="PF05685"/>
    </source>
</evidence>
<evidence type="ECO:0000313" key="2">
    <source>
        <dbReference type="EMBL" id="TDE08694.1"/>
    </source>
</evidence>
<dbReference type="InterPro" id="IPR011335">
    <property type="entry name" value="Restrct_endonuc-II-like"/>
</dbReference>
<proteinExistence type="predicted"/>
<dbReference type="CDD" id="cd06260">
    <property type="entry name" value="DUF820-like"/>
    <property type="match status" value="1"/>
</dbReference>
<dbReference type="PANTHER" id="PTHR34107">
    <property type="entry name" value="SLL0198 PROTEIN-RELATED"/>
    <property type="match status" value="1"/>
</dbReference>
<comment type="caution">
    <text evidence="2">The sequence shown here is derived from an EMBL/GenBank/DDBJ whole genome shotgun (WGS) entry which is preliminary data.</text>
</comment>
<accession>A0A4R5DB27</accession>
<dbReference type="OrthoDB" id="9799703at2"/>
<keyword evidence="2" id="KW-0255">Endonuclease</keyword>
<dbReference type="SUPFAM" id="SSF52980">
    <property type="entry name" value="Restriction endonuclease-like"/>
    <property type="match status" value="1"/>
</dbReference>
<dbReference type="InterPro" id="IPR012296">
    <property type="entry name" value="Nuclease_put_TT1808"/>
</dbReference>
<keyword evidence="3" id="KW-1185">Reference proteome</keyword>
<dbReference type="AlphaFoldDB" id="A0A4R5DB27"/>